<organism evidence="2 3">
    <name type="scientific">Podospora appendiculata</name>
    <dbReference type="NCBI Taxonomy" id="314037"/>
    <lineage>
        <taxon>Eukaryota</taxon>
        <taxon>Fungi</taxon>
        <taxon>Dikarya</taxon>
        <taxon>Ascomycota</taxon>
        <taxon>Pezizomycotina</taxon>
        <taxon>Sordariomycetes</taxon>
        <taxon>Sordariomycetidae</taxon>
        <taxon>Sordariales</taxon>
        <taxon>Podosporaceae</taxon>
        <taxon>Podospora</taxon>
    </lineage>
</organism>
<dbReference type="Pfam" id="PF13472">
    <property type="entry name" value="Lipase_GDSL_2"/>
    <property type="match status" value="1"/>
</dbReference>
<sequence>MTTPWPSVEYHGLALHPSPELKATQQAQIASYPQVVLFGDSLFQGAADLSEGFSFQAALQLQVLRRYDVVNRGLSGYNTSNALKLLPEIFAPPTPGGPKLGYLFILFGANDARIPNLPAENQHVPLDSFKQNLTRIVTHPNITAHKPKIFLVTPPPLDEILIAKTDVVAGYDGATRRAKINASYSETVRQVAAENPGVTLVDLYKAIMDTAIAKTPGFDPRGPKLGDPESGVRGYLEKMLPDGLHLSPESYRVFYDLVRPLVGSEWAGSSDDDKVGWVLPEWREAPWMEGDAQN</sequence>
<dbReference type="Gene3D" id="3.40.50.1110">
    <property type="entry name" value="SGNH hydrolase"/>
    <property type="match status" value="1"/>
</dbReference>
<dbReference type="AlphaFoldDB" id="A0AAE0XG83"/>
<dbReference type="InterPro" id="IPR036514">
    <property type="entry name" value="SGNH_hydro_sf"/>
</dbReference>
<dbReference type="Proteomes" id="UP001270362">
    <property type="component" value="Unassembled WGS sequence"/>
</dbReference>
<comment type="caution">
    <text evidence="2">The sequence shown here is derived from an EMBL/GenBank/DDBJ whole genome shotgun (WGS) entry which is preliminary data.</text>
</comment>
<dbReference type="InterPro" id="IPR045136">
    <property type="entry name" value="Iah1-like"/>
</dbReference>
<feature type="domain" description="SGNH hydrolase-type esterase" evidence="1">
    <location>
        <begin position="37"/>
        <end position="253"/>
    </location>
</feature>
<dbReference type="CDD" id="cd01838">
    <property type="entry name" value="Isoamyl_acetate_hydrolase_like"/>
    <property type="match status" value="1"/>
</dbReference>
<gene>
    <name evidence="2" type="ORF">B0T22DRAFT_503891</name>
</gene>
<keyword evidence="3" id="KW-1185">Reference proteome</keyword>
<dbReference type="PANTHER" id="PTHR14209:SF19">
    <property type="entry name" value="ISOAMYL ACETATE-HYDROLYZING ESTERASE 1 HOMOLOG"/>
    <property type="match status" value="1"/>
</dbReference>
<reference evidence="2" key="2">
    <citation type="submission" date="2023-06" db="EMBL/GenBank/DDBJ databases">
        <authorList>
            <consortium name="Lawrence Berkeley National Laboratory"/>
            <person name="Haridas S."/>
            <person name="Hensen N."/>
            <person name="Bonometti L."/>
            <person name="Westerberg I."/>
            <person name="Brannstrom I.O."/>
            <person name="Guillou S."/>
            <person name="Cros-Aarteil S."/>
            <person name="Calhoun S."/>
            <person name="Kuo A."/>
            <person name="Mondo S."/>
            <person name="Pangilinan J."/>
            <person name="Riley R."/>
            <person name="Labutti K."/>
            <person name="Andreopoulos B."/>
            <person name="Lipzen A."/>
            <person name="Chen C."/>
            <person name="Yanf M."/>
            <person name="Daum C."/>
            <person name="Ng V."/>
            <person name="Clum A."/>
            <person name="Steindorff A."/>
            <person name="Ohm R."/>
            <person name="Martin F."/>
            <person name="Silar P."/>
            <person name="Natvig D."/>
            <person name="Lalanne C."/>
            <person name="Gautier V."/>
            <person name="Ament-Velasquez S.L."/>
            <person name="Kruys A."/>
            <person name="Hutchinson M.I."/>
            <person name="Powell A.J."/>
            <person name="Barry K."/>
            <person name="Miller A.N."/>
            <person name="Grigoriev I.V."/>
            <person name="Debuchy R."/>
            <person name="Gladieux P."/>
            <person name="Thoren M.H."/>
            <person name="Johannesson H."/>
        </authorList>
    </citation>
    <scope>NUCLEOTIDE SEQUENCE</scope>
    <source>
        <strain evidence="2">CBS 314.62</strain>
    </source>
</reference>
<protein>
    <submittedName>
        <fullName evidence="2">SGNH hydrolase-type esterase domain-containing protein</fullName>
    </submittedName>
</protein>
<keyword evidence="2" id="KW-0378">Hydrolase</keyword>
<dbReference type="InterPro" id="IPR013830">
    <property type="entry name" value="SGNH_hydro"/>
</dbReference>
<evidence type="ECO:0000313" key="3">
    <source>
        <dbReference type="Proteomes" id="UP001270362"/>
    </source>
</evidence>
<reference evidence="2" key="1">
    <citation type="journal article" date="2023" name="Mol. Phylogenet. Evol.">
        <title>Genome-scale phylogeny and comparative genomics of the fungal order Sordariales.</title>
        <authorList>
            <person name="Hensen N."/>
            <person name="Bonometti L."/>
            <person name="Westerberg I."/>
            <person name="Brannstrom I.O."/>
            <person name="Guillou S."/>
            <person name="Cros-Aarteil S."/>
            <person name="Calhoun S."/>
            <person name="Haridas S."/>
            <person name="Kuo A."/>
            <person name="Mondo S."/>
            <person name="Pangilinan J."/>
            <person name="Riley R."/>
            <person name="LaButti K."/>
            <person name="Andreopoulos B."/>
            <person name="Lipzen A."/>
            <person name="Chen C."/>
            <person name="Yan M."/>
            <person name="Daum C."/>
            <person name="Ng V."/>
            <person name="Clum A."/>
            <person name="Steindorff A."/>
            <person name="Ohm R.A."/>
            <person name="Martin F."/>
            <person name="Silar P."/>
            <person name="Natvig D.O."/>
            <person name="Lalanne C."/>
            <person name="Gautier V."/>
            <person name="Ament-Velasquez S.L."/>
            <person name="Kruys A."/>
            <person name="Hutchinson M.I."/>
            <person name="Powell A.J."/>
            <person name="Barry K."/>
            <person name="Miller A.N."/>
            <person name="Grigoriev I.V."/>
            <person name="Debuchy R."/>
            <person name="Gladieux P."/>
            <person name="Hiltunen Thoren M."/>
            <person name="Johannesson H."/>
        </authorList>
    </citation>
    <scope>NUCLEOTIDE SEQUENCE</scope>
    <source>
        <strain evidence="2">CBS 314.62</strain>
    </source>
</reference>
<evidence type="ECO:0000259" key="1">
    <source>
        <dbReference type="Pfam" id="PF13472"/>
    </source>
</evidence>
<dbReference type="EMBL" id="JAULSO010000001">
    <property type="protein sequence ID" value="KAK3692731.1"/>
    <property type="molecule type" value="Genomic_DNA"/>
</dbReference>
<accession>A0AAE0XG83</accession>
<dbReference type="GO" id="GO:0016787">
    <property type="term" value="F:hydrolase activity"/>
    <property type="evidence" value="ECO:0007669"/>
    <property type="project" value="UniProtKB-KW"/>
</dbReference>
<proteinExistence type="predicted"/>
<evidence type="ECO:0000313" key="2">
    <source>
        <dbReference type="EMBL" id="KAK3692731.1"/>
    </source>
</evidence>
<dbReference type="PANTHER" id="PTHR14209">
    <property type="entry name" value="ISOAMYL ACETATE-HYDROLYZING ESTERASE 1"/>
    <property type="match status" value="1"/>
</dbReference>
<name>A0AAE0XG83_9PEZI</name>
<dbReference type="SUPFAM" id="SSF52266">
    <property type="entry name" value="SGNH hydrolase"/>
    <property type="match status" value="1"/>
</dbReference>